<dbReference type="Gene3D" id="1.10.287.3550">
    <property type="match status" value="1"/>
</dbReference>
<feature type="non-terminal residue" evidence="2">
    <location>
        <position position="78"/>
    </location>
</feature>
<comment type="caution">
    <text evidence="2">The sequence shown here is derived from an EMBL/GenBank/DDBJ whole genome shotgun (WGS) entry which is preliminary data.</text>
</comment>
<name>A0ABD0NKC0_CIRMR</name>
<dbReference type="PANTHER" id="PTHR15136:SF14">
    <property type="entry name" value="STROMAL INTERACTION MOLECULE 1 ISOFORM X1"/>
    <property type="match status" value="1"/>
</dbReference>
<accession>A0ABD0NKC0</accession>
<dbReference type="EMBL" id="JAMKFB020000021">
    <property type="protein sequence ID" value="KAL0162439.1"/>
    <property type="molecule type" value="Genomic_DNA"/>
</dbReference>
<organism evidence="2 3">
    <name type="scientific">Cirrhinus mrigala</name>
    <name type="common">Mrigala</name>
    <dbReference type="NCBI Taxonomy" id="683832"/>
    <lineage>
        <taxon>Eukaryota</taxon>
        <taxon>Metazoa</taxon>
        <taxon>Chordata</taxon>
        <taxon>Craniata</taxon>
        <taxon>Vertebrata</taxon>
        <taxon>Euteleostomi</taxon>
        <taxon>Actinopterygii</taxon>
        <taxon>Neopterygii</taxon>
        <taxon>Teleostei</taxon>
        <taxon>Ostariophysi</taxon>
        <taxon>Cypriniformes</taxon>
        <taxon>Cyprinidae</taxon>
        <taxon>Labeoninae</taxon>
        <taxon>Labeonini</taxon>
        <taxon>Cirrhinus</taxon>
    </lineage>
</organism>
<sequence length="78" mass="8482">QALGEVTAALREKLHRWQQIEHLTGFNIVNNPGMSSLASALNLDPAVLGIRPAVPQHLLLSDDLDDMDEDILSPGTLQ</sequence>
<feature type="domain" description="STIM1/2 Orai1-activating region" evidence="1">
    <location>
        <begin position="1"/>
        <end position="28"/>
    </location>
</feature>
<dbReference type="GO" id="GO:0016020">
    <property type="term" value="C:membrane"/>
    <property type="evidence" value="ECO:0007669"/>
    <property type="project" value="UniProtKB-SubCell"/>
</dbReference>
<protein>
    <recommendedName>
        <fullName evidence="1">STIM1/2 Orai1-activating region domain-containing protein</fullName>
    </recommendedName>
</protein>
<reference evidence="2 3" key="1">
    <citation type="submission" date="2024-05" db="EMBL/GenBank/DDBJ databases">
        <title>Genome sequencing and assembly of Indian major carp, Cirrhinus mrigala (Hamilton, 1822).</title>
        <authorList>
            <person name="Mohindra V."/>
            <person name="Chowdhury L.M."/>
            <person name="Lal K."/>
            <person name="Jena J.K."/>
        </authorList>
    </citation>
    <scope>NUCLEOTIDE SEQUENCE [LARGE SCALE GENOMIC DNA]</scope>
    <source>
        <strain evidence="2">CM1030</strain>
        <tissue evidence="2">Blood</tissue>
    </source>
</reference>
<dbReference type="AlphaFoldDB" id="A0ABD0NKC0"/>
<dbReference type="InterPro" id="IPR032393">
    <property type="entry name" value="SOAR_STIM1/2"/>
</dbReference>
<dbReference type="Pfam" id="PF16533">
    <property type="entry name" value="SOAR"/>
    <property type="match status" value="1"/>
</dbReference>
<dbReference type="InterPro" id="IPR037608">
    <property type="entry name" value="STIM1/2"/>
</dbReference>
<evidence type="ECO:0000259" key="1">
    <source>
        <dbReference type="Pfam" id="PF16533"/>
    </source>
</evidence>
<proteinExistence type="predicted"/>
<feature type="non-terminal residue" evidence="2">
    <location>
        <position position="1"/>
    </location>
</feature>
<evidence type="ECO:0000313" key="2">
    <source>
        <dbReference type="EMBL" id="KAL0162439.1"/>
    </source>
</evidence>
<dbReference type="Proteomes" id="UP001529510">
    <property type="component" value="Unassembled WGS sequence"/>
</dbReference>
<dbReference type="PANTHER" id="PTHR15136">
    <property type="entry name" value="STROMAL INTERACTION MOLECULE HOMOLOG"/>
    <property type="match status" value="1"/>
</dbReference>
<evidence type="ECO:0000313" key="3">
    <source>
        <dbReference type="Proteomes" id="UP001529510"/>
    </source>
</evidence>
<gene>
    <name evidence="2" type="ORF">M9458_041835</name>
</gene>
<keyword evidence="3" id="KW-1185">Reference proteome</keyword>